<proteinExistence type="predicted"/>
<keyword evidence="1" id="KW-0812">Transmembrane</keyword>
<feature type="transmembrane region" description="Helical" evidence="1">
    <location>
        <begin position="21"/>
        <end position="41"/>
    </location>
</feature>
<gene>
    <name evidence="2" type="ORF">DEA8626_01121</name>
</gene>
<sequence>MTCTDCLESRRPTVSSHRRDRAVGAVVLVLLGTFALFASGADAPLPTDRAAQAAAVEDWHGNVRRSHWTP</sequence>
<name>A0A2R8B4P5_9RHOB</name>
<evidence type="ECO:0000313" key="2">
    <source>
        <dbReference type="EMBL" id="SPH17598.1"/>
    </source>
</evidence>
<evidence type="ECO:0000313" key="3">
    <source>
        <dbReference type="Proteomes" id="UP000244924"/>
    </source>
</evidence>
<reference evidence="2 3" key="1">
    <citation type="submission" date="2018-03" db="EMBL/GenBank/DDBJ databases">
        <authorList>
            <person name="Keele B.F."/>
        </authorList>
    </citation>
    <scope>NUCLEOTIDE SEQUENCE [LARGE SCALE GENOMIC DNA]</scope>
    <source>
        <strain evidence="2 3">CECT 8626</strain>
    </source>
</reference>
<dbReference type="EMBL" id="OMOQ01000001">
    <property type="protein sequence ID" value="SPH17598.1"/>
    <property type="molecule type" value="Genomic_DNA"/>
</dbReference>
<dbReference type="RefSeq" id="WP_108852027.1">
    <property type="nucleotide sequence ID" value="NZ_OMOQ01000001.1"/>
</dbReference>
<dbReference type="Proteomes" id="UP000244924">
    <property type="component" value="Unassembled WGS sequence"/>
</dbReference>
<protein>
    <submittedName>
        <fullName evidence="2">Uncharacterized protein</fullName>
    </submittedName>
</protein>
<keyword evidence="1" id="KW-0472">Membrane</keyword>
<organism evidence="2 3">
    <name type="scientific">Albidovulum aquaemixtae</name>
    <dbReference type="NCBI Taxonomy" id="1542388"/>
    <lineage>
        <taxon>Bacteria</taxon>
        <taxon>Pseudomonadati</taxon>
        <taxon>Pseudomonadota</taxon>
        <taxon>Alphaproteobacteria</taxon>
        <taxon>Rhodobacterales</taxon>
        <taxon>Paracoccaceae</taxon>
        <taxon>Albidovulum</taxon>
    </lineage>
</organism>
<accession>A0A2R8B4P5</accession>
<dbReference type="AlphaFoldDB" id="A0A2R8B4P5"/>
<keyword evidence="3" id="KW-1185">Reference proteome</keyword>
<evidence type="ECO:0000256" key="1">
    <source>
        <dbReference type="SAM" id="Phobius"/>
    </source>
</evidence>
<keyword evidence="1" id="KW-1133">Transmembrane helix</keyword>